<sequence>MIVFVYGTLTDPTHVGSVIDTFDFVGDAVLSGLHRVDGQYPTLAPGGETEGRLLETPDMAMLDAYEGVGRGLYVRVVVPMGETEVAVYVGDPTRLGVKKPVSWPGDGTFEQRVRRYVHEEAVCANPAE</sequence>
<evidence type="ECO:0000313" key="2">
    <source>
        <dbReference type="EMBL" id="GAA5048295.1"/>
    </source>
</evidence>
<dbReference type="InterPro" id="IPR013024">
    <property type="entry name" value="GGCT-like"/>
</dbReference>
<dbReference type="Proteomes" id="UP001501729">
    <property type="component" value="Unassembled WGS sequence"/>
</dbReference>
<reference evidence="2 3" key="1">
    <citation type="journal article" date="2019" name="Int. J. Syst. Evol. Microbiol.">
        <title>The Global Catalogue of Microorganisms (GCM) 10K type strain sequencing project: providing services to taxonomists for standard genome sequencing and annotation.</title>
        <authorList>
            <consortium name="The Broad Institute Genomics Platform"/>
            <consortium name="The Broad Institute Genome Sequencing Center for Infectious Disease"/>
            <person name="Wu L."/>
            <person name="Ma J."/>
        </authorList>
    </citation>
    <scope>NUCLEOTIDE SEQUENCE [LARGE SCALE GENOMIC DNA]</scope>
    <source>
        <strain evidence="2 3">JCM 17504</strain>
    </source>
</reference>
<feature type="domain" description="Gamma-glutamylcyclotransferase AIG2-like" evidence="1">
    <location>
        <begin position="3"/>
        <end position="91"/>
    </location>
</feature>
<dbReference type="GeneID" id="68612591"/>
<dbReference type="Pfam" id="PF06094">
    <property type="entry name" value="GGACT"/>
    <property type="match status" value="1"/>
</dbReference>
<evidence type="ECO:0000313" key="3">
    <source>
        <dbReference type="Proteomes" id="UP001501729"/>
    </source>
</evidence>
<protein>
    <recommendedName>
        <fullName evidence="1">Gamma-glutamylcyclotransferase AIG2-like domain-containing protein</fullName>
    </recommendedName>
</protein>
<dbReference type="InterPro" id="IPR036568">
    <property type="entry name" value="GGCT-like_sf"/>
</dbReference>
<name>A0AAV3UGY0_9EURY</name>
<dbReference type="Gene3D" id="3.10.490.10">
    <property type="entry name" value="Gamma-glutamyl cyclotransferase-like"/>
    <property type="match status" value="1"/>
</dbReference>
<gene>
    <name evidence="2" type="ORF">GCM10025751_19940</name>
</gene>
<accession>A0AAV3UGY0</accession>
<organism evidence="2 3">
    <name type="scientific">Haladaptatus pallidirubidus</name>
    <dbReference type="NCBI Taxonomy" id="1008152"/>
    <lineage>
        <taxon>Archaea</taxon>
        <taxon>Methanobacteriati</taxon>
        <taxon>Methanobacteriota</taxon>
        <taxon>Stenosarchaea group</taxon>
        <taxon>Halobacteria</taxon>
        <taxon>Halobacteriales</taxon>
        <taxon>Haladaptataceae</taxon>
        <taxon>Haladaptatus</taxon>
    </lineage>
</organism>
<dbReference type="CDD" id="cd06661">
    <property type="entry name" value="GGCT_like"/>
    <property type="match status" value="1"/>
</dbReference>
<keyword evidence="3" id="KW-1185">Reference proteome</keyword>
<dbReference type="RefSeq" id="WP_227776747.1">
    <property type="nucleotide sequence ID" value="NZ_BAABKX010000001.1"/>
</dbReference>
<dbReference type="AlphaFoldDB" id="A0AAV3UGY0"/>
<proteinExistence type="predicted"/>
<dbReference type="InterPro" id="IPR009288">
    <property type="entry name" value="AIG2-like_dom"/>
</dbReference>
<evidence type="ECO:0000259" key="1">
    <source>
        <dbReference type="Pfam" id="PF06094"/>
    </source>
</evidence>
<comment type="caution">
    <text evidence="2">The sequence shown here is derived from an EMBL/GenBank/DDBJ whole genome shotgun (WGS) entry which is preliminary data.</text>
</comment>
<dbReference type="SUPFAM" id="SSF110857">
    <property type="entry name" value="Gamma-glutamyl cyclotransferase-like"/>
    <property type="match status" value="1"/>
</dbReference>
<dbReference type="EMBL" id="BAABKX010000001">
    <property type="protein sequence ID" value="GAA5048295.1"/>
    <property type="molecule type" value="Genomic_DNA"/>
</dbReference>